<dbReference type="Pfam" id="PF02397">
    <property type="entry name" value="Bac_transf"/>
    <property type="match status" value="1"/>
</dbReference>
<dbReference type="GO" id="GO:0016740">
    <property type="term" value="F:transferase activity"/>
    <property type="evidence" value="ECO:0007669"/>
    <property type="project" value="UniProtKB-KW"/>
</dbReference>
<proteinExistence type="inferred from homology"/>
<evidence type="ECO:0000259" key="2">
    <source>
        <dbReference type="Pfam" id="PF02397"/>
    </source>
</evidence>
<dbReference type="PANTHER" id="PTHR30576:SF20">
    <property type="entry name" value="QUINOVOSAMINEPHOSPHOTRANSFERAE-RELATED"/>
    <property type="match status" value="1"/>
</dbReference>
<sequence>MIKRLFDIVFALLLLIAFSGILVLTWLISAWATRSGGIFLQQRIGQYGKPFTIIKLKTMRFLAADTDQVKAIIPPVSAFFRKYKLDELPQLINILIGQMSFVGPRPDIPGYYDKLIGDERKILELKPGLTSEASIKYSNEEEILKNIPNPEKFNDEVIFPDKIKMNLHYYYNRSFIGDLKVIFNTLLRFC</sequence>
<name>A0ABY5J0C8_9FLAO</name>
<reference evidence="3" key="1">
    <citation type="submission" date="2022-07" db="EMBL/GenBank/DDBJ databases">
        <title>Isolation, identification, and degradation of a PFOSA degrading strain from sewage treatment plant.</title>
        <authorList>
            <person name="Zhang L."/>
            <person name="Huo Y."/>
        </authorList>
    </citation>
    <scope>NUCLEOTIDE SEQUENCE</scope>
    <source>
        <strain evidence="3">C1</strain>
    </source>
</reference>
<accession>A0ABY5J0C8</accession>
<comment type="similarity">
    <text evidence="1">Belongs to the bacterial sugar transferase family.</text>
</comment>
<evidence type="ECO:0000256" key="1">
    <source>
        <dbReference type="ARBA" id="ARBA00006464"/>
    </source>
</evidence>
<dbReference type="InterPro" id="IPR003362">
    <property type="entry name" value="Bact_transf"/>
</dbReference>
<keyword evidence="3" id="KW-0808">Transferase</keyword>
<keyword evidence="4" id="KW-1185">Reference proteome</keyword>
<organism evidence="3 4">
    <name type="scientific">Flavobacterium cerinum</name>
    <dbReference type="NCBI Taxonomy" id="2502784"/>
    <lineage>
        <taxon>Bacteria</taxon>
        <taxon>Pseudomonadati</taxon>
        <taxon>Bacteroidota</taxon>
        <taxon>Flavobacteriia</taxon>
        <taxon>Flavobacteriales</taxon>
        <taxon>Flavobacteriaceae</taxon>
        <taxon>Flavobacterium</taxon>
    </lineage>
</organism>
<evidence type="ECO:0000313" key="4">
    <source>
        <dbReference type="Proteomes" id="UP001059844"/>
    </source>
</evidence>
<protein>
    <submittedName>
        <fullName evidence="3">Sugar transferase</fullName>
    </submittedName>
</protein>
<dbReference type="EMBL" id="CP101751">
    <property type="protein sequence ID" value="UUC47029.1"/>
    <property type="molecule type" value="Genomic_DNA"/>
</dbReference>
<dbReference type="PANTHER" id="PTHR30576">
    <property type="entry name" value="COLANIC BIOSYNTHESIS UDP-GLUCOSE LIPID CARRIER TRANSFERASE"/>
    <property type="match status" value="1"/>
</dbReference>
<dbReference type="RefSeq" id="WP_256552664.1">
    <property type="nucleotide sequence ID" value="NZ_CP101751.1"/>
</dbReference>
<dbReference type="Proteomes" id="UP001059844">
    <property type="component" value="Chromosome"/>
</dbReference>
<evidence type="ECO:0000313" key="3">
    <source>
        <dbReference type="EMBL" id="UUC47029.1"/>
    </source>
</evidence>
<gene>
    <name evidence="3" type="ORF">NOX80_07455</name>
</gene>
<feature type="domain" description="Bacterial sugar transferase" evidence="2">
    <location>
        <begin position="3"/>
        <end position="188"/>
    </location>
</feature>